<accession>E9CQJ8</accession>
<dbReference type="PROSITE" id="PS51127">
    <property type="entry name" value="BIG1"/>
    <property type="match status" value="1"/>
</dbReference>
<sequence length="172" mass="18136">MTFTAQDANGNPIAGLSHVTFMLPDGTPTDKVKLSAVTDKGNGVYQATLSGTRAGSYKVTPQVNGKAVGNLYATVTLMAFTTAVQDIQVNGYQFAPTAGFPKTGFTGAHFTARLNGGVSAQDYNWNTSAPTWTTVSADSMVRFTDKGNANEVTITATSKVNPAKAIHYTFKL</sequence>
<dbReference type="Pfam" id="PF09134">
    <property type="entry name" value="Invasin_D3"/>
    <property type="match status" value="1"/>
</dbReference>
<protein>
    <recommendedName>
        <fullName evidence="2">Big-1 domain-containing protein</fullName>
    </recommendedName>
</protein>
<evidence type="ECO:0000256" key="1">
    <source>
        <dbReference type="ARBA" id="ARBA00010116"/>
    </source>
</evidence>
<dbReference type="InterPro" id="IPR048658">
    <property type="entry name" value="Invasin_D4"/>
</dbReference>
<dbReference type="Gene3D" id="2.60.40.1080">
    <property type="match status" value="1"/>
</dbReference>
<name>E9CQJ8_9GAMM</name>
<dbReference type="InterPro" id="IPR008964">
    <property type="entry name" value="Invasin/intimin_cell_adhesion"/>
</dbReference>
<organism evidence="3 4">
    <name type="scientific">Serratia symbiotica str. Tucson</name>
    <dbReference type="NCBI Taxonomy" id="914128"/>
    <lineage>
        <taxon>Bacteria</taxon>
        <taxon>Pseudomonadati</taxon>
        <taxon>Pseudomonadota</taxon>
        <taxon>Gammaproteobacteria</taxon>
        <taxon>Enterobacterales</taxon>
        <taxon>Yersiniaceae</taxon>
        <taxon>Serratia</taxon>
        <taxon>Serratia symbiotica</taxon>
    </lineage>
</organism>
<reference evidence="4" key="1">
    <citation type="journal article" date="2011" name="Genome Biol. Evol.">
        <title>Massive genomic decay in Serratia symbiotica, a recently evolved symbiont of aphids.</title>
        <authorList>
            <person name="Burke G.R."/>
            <person name="Moran N.A."/>
        </authorList>
    </citation>
    <scope>NUCLEOTIDE SEQUENCE [LARGE SCALE GENOMIC DNA]</scope>
    <source>
        <strain evidence="4">Tucson</strain>
    </source>
</reference>
<dbReference type="HOGENOM" id="CLU_1566303_0_0_6"/>
<keyword evidence="4" id="KW-1185">Reference proteome</keyword>
<dbReference type="InterPro" id="IPR015217">
    <property type="entry name" value="Invasin_dom_3"/>
</dbReference>
<dbReference type="InterPro" id="IPR003344">
    <property type="entry name" value="Big_1_dom"/>
</dbReference>
<evidence type="ECO:0000259" key="2">
    <source>
        <dbReference type="PROSITE" id="PS51127"/>
    </source>
</evidence>
<dbReference type="AlphaFoldDB" id="E9CQJ8"/>
<proteinExistence type="inferred from homology"/>
<comment type="similarity">
    <text evidence="1">Belongs to the intimin/invasin family.</text>
</comment>
<gene>
    <name evidence="3" type="ORF">SSYM_0166</name>
</gene>
<dbReference type="SUPFAM" id="SSF49373">
    <property type="entry name" value="Invasin/intimin cell-adhesion fragments"/>
    <property type="match status" value="2"/>
</dbReference>
<dbReference type="EMBL" id="GL636312">
    <property type="protein sequence ID" value="EFW11172.1"/>
    <property type="molecule type" value="Genomic_DNA"/>
</dbReference>
<dbReference type="InterPro" id="IPR013783">
    <property type="entry name" value="Ig-like_fold"/>
</dbReference>
<evidence type="ECO:0000313" key="3">
    <source>
        <dbReference type="EMBL" id="EFW11172.1"/>
    </source>
</evidence>
<feature type="domain" description="Big-1" evidence="2">
    <location>
        <begin position="1"/>
        <end position="78"/>
    </location>
</feature>
<dbReference type="Proteomes" id="UP000013568">
    <property type="component" value="Unassembled WGS sequence"/>
</dbReference>
<dbReference type="Pfam" id="PF21764">
    <property type="entry name" value="Invasin_D4"/>
    <property type="match status" value="1"/>
</dbReference>
<dbReference type="Gene3D" id="2.60.40.10">
    <property type="entry name" value="Immunoglobulins"/>
    <property type="match status" value="1"/>
</dbReference>
<feature type="non-terminal residue" evidence="3">
    <location>
        <position position="172"/>
    </location>
</feature>
<evidence type="ECO:0000313" key="4">
    <source>
        <dbReference type="Proteomes" id="UP000013568"/>
    </source>
</evidence>